<gene>
    <name evidence="1" type="ORF">PVAND_002363</name>
</gene>
<keyword evidence="2" id="KW-1185">Reference proteome</keyword>
<dbReference type="EMBL" id="JADBJN010000003">
    <property type="protein sequence ID" value="KAG5672221.1"/>
    <property type="molecule type" value="Genomic_DNA"/>
</dbReference>
<proteinExistence type="predicted"/>
<evidence type="ECO:0000313" key="2">
    <source>
        <dbReference type="Proteomes" id="UP001107558"/>
    </source>
</evidence>
<sequence>MSKFSTLELSFTSTIANLILTVKENKFCQTIIFKNCQRSQDATNLLRNFEFQKKFLKLNNARAIIFEINDDLLDITIDEINKLKLNLDREIVIGFFNELLDRFKIFWKLKNTEFIWTSFDNVEANYNLNNCDISKVFRFIIDVLSNSIKKGLSGKKFQTFINFYFYLF</sequence>
<protein>
    <submittedName>
        <fullName evidence="1">Uncharacterized protein</fullName>
    </submittedName>
</protein>
<evidence type="ECO:0000313" key="1">
    <source>
        <dbReference type="EMBL" id="KAG5672221.1"/>
    </source>
</evidence>
<dbReference type="Proteomes" id="UP001107558">
    <property type="component" value="Chromosome 3"/>
</dbReference>
<comment type="caution">
    <text evidence="1">The sequence shown here is derived from an EMBL/GenBank/DDBJ whole genome shotgun (WGS) entry which is preliminary data.</text>
</comment>
<reference evidence="1" key="1">
    <citation type="submission" date="2021-03" db="EMBL/GenBank/DDBJ databases">
        <title>Chromosome level genome of the anhydrobiotic midge Polypedilum vanderplanki.</title>
        <authorList>
            <person name="Yoshida Y."/>
            <person name="Kikawada T."/>
            <person name="Gusev O."/>
        </authorList>
    </citation>
    <scope>NUCLEOTIDE SEQUENCE</scope>
    <source>
        <strain evidence="1">NIAS01</strain>
        <tissue evidence="1">Whole body or cell culture</tissue>
    </source>
</reference>
<accession>A0A9J6BRE6</accession>
<organism evidence="1 2">
    <name type="scientific">Polypedilum vanderplanki</name>
    <name type="common">Sleeping chironomid midge</name>
    <dbReference type="NCBI Taxonomy" id="319348"/>
    <lineage>
        <taxon>Eukaryota</taxon>
        <taxon>Metazoa</taxon>
        <taxon>Ecdysozoa</taxon>
        <taxon>Arthropoda</taxon>
        <taxon>Hexapoda</taxon>
        <taxon>Insecta</taxon>
        <taxon>Pterygota</taxon>
        <taxon>Neoptera</taxon>
        <taxon>Endopterygota</taxon>
        <taxon>Diptera</taxon>
        <taxon>Nematocera</taxon>
        <taxon>Chironomoidea</taxon>
        <taxon>Chironomidae</taxon>
        <taxon>Chironominae</taxon>
        <taxon>Polypedilum</taxon>
        <taxon>Polypedilum</taxon>
    </lineage>
</organism>
<name>A0A9J6BRE6_POLVA</name>
<dbReference type="AlphaFoldDB" id="A0A9J6BRE6"/>